<accession>A0A9Q1A8Y8</accession>
<evidence type="ECO:0000313" key="2">
    <source>
        <dbReference type="Proteomes" id="UP001151752"/>
    </source>
</evidence>
<evidence type="ECO:0000313" key="1">
    <source>
        <dbReference type="EMBL" id="KAJ6762269.1"/>
    </source>
</evidence>
<protein>
    <submittedName>
        <fullName evidence="1">Uncharacterized protein</fullName>
    </submittedName>
</protein>
<keyword evidence="2" id="KW-1185">Reference proteome</keyword>
<gene>
    <name evidence="1" type="ORF">OIU74_024880</name>
</gene>
<name>A0A9Q1A8Y8_9ROSI</name>
<organism evidence="1 2">
    <name type="scientific">Salix koriyanagi</name>
    <dbReference type="NCBI Taxonomy" id="2511006"/>
    <lineage>
        <taxon>Eukaryota</taxon>
        <taxon>Viridiplantae</taxon>
        <taxon>Streptophyta</taxon>
        <taxon>Embryophyta</taxon>
        <taxon>Tracheophyta</taxon>
        <taxon>Spermatophyta</taxon>
        <taxon>Magnoliopsida</taxon>
        <taxon>eudicotyledons</taxon>
        <taxon>Gunneridae</taxon>
        <taxon>Pentapetalae</taxon>
        <taxon>rosids</taxon>
        <taxon>fabids</taxon>
        <taxon>Malpighiales</taxon>
        <taxon>Salicaceae</taxon>
        <taxon>Saliceae</taxon>
        <taxon>Salix</taxon>
    </lineage>
</organism>
<reference evidence="1" key="1">
    <citation type="submission" date="2022-11" db="EMBL/GenBank/DDBJ databases">
        <authorList>
            <person name="Hyden B.L."/>
            <person name="Feng K."/>
            <person name="Yates T."/>
            <person name="Jawdy S."/>
            <person name="Smart L.B."/>
            <person name="Muchero W."/>
        </authorList>
    </citation>
    <scope>NUCLEOTIDE SEQUENCE</scope>
    <source>
        <tissue evidence="1">Shoot tip</tissue>
    </source>
</reference>
<dbReference type="AlphaFoldDB" id="A0A9Q1A8Y8"/>
<sequence>MRVFTLALITSFSAITMSYLNLRLSKPLFRTSTCPSLSLSSTFNWLISPCKTVSRASFRFFNCIFSSSHCLNLSSMNFPCKSHSLSFTSSVFCFSDRLSISECRCAFSTQRVSCASFNPLIS</sequence>
<reference evidence="1" key="2">
    <citation type="journal article" date="2023" name="Int. J. Mol. Sci.">
        <title>De Novo Assembly and Annotation of 11 Diverse Shrub Willow (Salix) Genomes Reveals Novel Gene Organization in Sex-Linked Regions.</title>
        <authorList>
            <person name="Hyden B."/>
            <person name="Feng K."/>
            <person name="Yates T.B."/>
            <person name="Jawdy S."/>
            <person name="Cereghino C."/>
            <person name="Smart L.B."/>
            <person name="Muchero W."/>
        </authorList>
    </citation>
    <scope>NUCLEOTIDE SEQUENCE</scope>
    <source>
        <tissue evidence="1">Shoot tip</tissue>
    </source>
</reference>
<proteinExistence type="predicted"/>
<comment type="caution">
    <text evidence="1">The sequence shown here is derived from an EMBL/GenBank/DDBJ whole genome shotgun (WGS) entry which is preliminary data.</text>
</comment>
<dbReference type="Proteomes" id="UP001151752">
    <property type="component" value="Chromosome 19"/>
</dbReference>
<dbReference type="EMBL" id="JAPFFM010000005">
    <property type="protein sequence ID" value="KAJ6762269.1"/>
    <property type="molecule type" value="Genomic_DNA"/>
</dbReference>